<evidence type="ECO:0000256" key="2">
    <source>
        <dbReference type="ARBA" id="ARBA00023015"/>
    </source>
</evidence>
<dbReference type="PANTHER" id="PTHR31221">
    <property type="entry name" value="WRKY TRANSCRIPTION FACTOR PROTEIN 1-RELATED"/>
    <property type="match status" value="1"/>
</dbReference>
<feature type="compositionally biased region" description="Low complexity" evidence="6">
    <location>
        <begin position="187"/>
        <end position="203"/>
    </location>
</feature>
<organism evidence="8">
    <name type="scientific">Wollemia nobilis</name>
    <dbReference type="NCBI Taxonomy" id="56998"/>
    <lineage>
        <taxon>Eukaryota</taxon>
        <taxon>Viridiplantae</taxon>
        <taxon>Streptophyta</taxon>
        <taxon>Embryophyta</taxon>
        <taxon>Tracheophyta</taxon>
        <taxon>Spermatophyta</taxon>
        <taxon>Pinopsida</taxon>
        <taxon>Pinidae</taxon>
        <taxon>Conifers II</taxon>
        <taxon>Araucariales</taxon>
        <taxon>Araucariaceae</taxon>
        <taxon>Wollemia</taxon>
    </lineage>
</organism>
<dbReference type="SMART" id="SM00774">
    <property type="entry name" value="WRKY"/>
    <property type="match status" value="1"/>
</dbReference>
<evidence type="ECO:0000313" key="8">
    <source>
        <dbReference type="EMBL" id="JAG87635.1"/>
    </source>
</evidence>
<keyword evidence="5" id="KW-0539">Nucleus</keyword>
<accession>A0A0C9QSF7</accession>
<proteinExistence type="predicted"/>
<evidence type="ECO:0000256" key="4">
    <source>
        <dbReference type="ARBA" id="ARBA00023163"/>
    </source>
</evidence>
<dbReference type="GO" id="GO:0043565">
    <property type="term" value="F:sequence-specific DNA binding"/>
    <property type="evidence" value="ECO:0007669"/>
    <property type="project" value="InterPro"/>
</dbReference>
<dbReference type="SUPFAM" id="SSF118290">
    <property type="entry name" value="WRKY DNA-binding domain"/>
    <property type="match status" value="1"/>
</dbReference>
<dbReference type="EMBL" id="GCHU01011820">
    <property type="protein sequence ID" value="JAG87635.1"/>
    <property type="molecule type" value="Transcribed_RNA"/>
</dbReference>
<evidence type="ECO:0000256" key="6">
    <source>
        <dbReference type="SAM" id="MobiDB-lite"/>
    </source>
</evidence>
<dbReference type="InterPro" id="IPR036576">
    <property type="entry name" value="WRKY_dom_sf"/>
</dbReference>
<feature type="compositionally biased region" description="Polar residues" evidence="6">
    <location>
        <begin position="410"/>
        <end position="420"/>
    </location>
</feature>
<dbReference type="Gene3D" id="2.20.25.80">
    <property type="entry name" value="WRKY domain"/>
    <property type="match status" value="1"/>
</dbReference>
<feature type="compositionally biased region" description="Polar residues" evidence="6">
    <location>
        <begin position="155"/>
        <end position="177"/>
    </location>
</feature>
<evidence type="ECO:0000256" key="5">
    <source>
        <dbReference type="ARBA" id="ARBA00023242"/>
    </source>
</evidence>
<evidence type="ECO:0000256" key="3">
    <source>
        <dbReference type="ARBA" id="ARBA00023125"/>
    </source>
</evidence>
<evidence type="ECO:0000256" key="1">
    <source>
        <dbReference type="ARBA" id="ARBA00004123"/>
    </source>
</evidence>
<feature type="region of interest" description="Disordered" evidence="6">
    <location>
        <begin position="374"/>
        <end position="431"/>
    </location>
</feature>
<dbReference type="AlphaFoldDB" id="A0A0C9QSF7"/>
<feature type="compositionally biased region" description="Basic residues" evidence="6">
    <location>
        <begin position="245"/>
        <end position="255"/>
    </location>
</feature>
<sequence length="453" mass="49414">MSENRAPECNMSTMWKLSGEISRPIRENTQASTISCSSTWSASGAEGGAASNSNLNPNRGGCLMNMPTPGSSGVFDPPSQLGWSIEPGLMMDMDDVSGFEASPFMSFTGCLQAGLQMGEAEYSSMARSLTFGGNPAPPSYRHEFIETEDQLNNSTCNSFSGVQSSTISDFNPPSSGEAQMGGRSGDTSTVPSTPNSSISTSSSEGHDEQSSIVAPSASVTDSKAPAESQTDSTAADKTSTDTKKPNARPRKKGQKRSREPRFAFMTKSEVDHLEDGYRWRKYGQKAVKNSPYPRSYYRCTNNKCSVKKRVERSSEDSTIVITTYEGQHSHHSPAMLRGAPGESHSHPHFSDQTRLTCPFPQTFRFPQPIMTPQHQVPAAPHAPAQFINKPPPSPTQTITQPHHHVHPQHFSINPSSHLRPQQQQQQQRAHPLASTLIDHGLLEDIVPQGMRKN</sequence>
<feature type="region of interest" description="Disordered" evidence="6">
    <location>
        <begin position="155"/>
        <end position="264"/>
    </location>
</feature>
<protein>
    <submittedName>
        <fullName evidence="8">TSA: Wollemia nobilis Ref_Wollemi_Transcript_11890_2869 transcribed RNA sequence</fullName>
    </submittedName>
</protein>
<keyword evidence="4" id="KW-0804">Transcription</keyword>
<feature type="compositionally biased region" description="Low complexity" evidence="6">
    <location>
        <begin position="374"/>
        <end position="385"/>
    </location>
</feature>
<dbReference type="PROSITE" id="PS50811">
    <property type="entry name" value="WRKY"/>
    <property type="match status" value="1"/>
</dbReference>
<evidence type="ECO:0000259" key="7">
    <source>
        <dbReference type="PROSITE" id="PS50811"/>
    </source>
</evidence>
<keyword evidence="3" id="KW-0238">DNA-binding</keyword>
<dbReference type="InterPro" id="IPR044810">
    <property type="entry name" value="WRKY_plant"/>
</dbReference>
<feature type="domain" description="WRKY" evidence="7">
    <location>
        <begin position="268"/>
        <end position="333"/>
    </location>
</feature>
<feature type="compositionally biased region" description="Polar residues" evidence="6">
    <location>
        <begin position="210"/>
        <end position="221"/>
    </location>
</feature>
<dbReference type="FunFam" id="2.20.25.80:FF:000003">
    <property type="entry name" value="WRKY transcription factor 57"/>
    <property type="match status" value="1"/>
</dbReference>
<dbReference type="PANTHER" id="PTHR31221:SF334">
    <property type="entry name" value="WRKY TRANSCRIPTION FACTOR 57-RELATED"/>
    <property type="match status" value="1"/>
</dbReference>
<comment type="subcellular location">
    <subcellularLocation>
        <location evidence="1">Nucleus</location>
    </subcellularLocation>
</comment>
<reference evidence="8" key="1">
    <citation type="submission" date="2015-02" db="EMBL/GenBank/DDBJ databases">
        <title>A transcriptome of Wollemia nobilis - a relic of Gondwana.</title>
        <authorList>
            <person name="Chia J.Y."/>
            <person name="Leong Y.S."/>
            <person name="Abdul Karim S."/>
            <person name="Wan Azmi N."/>
            <person name="Hercus R."/>
            <person name="Croft L."/>
        </authorList>
    </citation>
    <scope>NUCLEOTIDE SEQUENCE</scope>
    <source>
        <strain evidence="8">MaeBrown</strain>
        <tissue evidence="8">Leaf</tissue>
    </source>
</reference>
<dbReference type="GO" id="GO:0005634">
    <property type="term" value="C:nucleus"/>
    <property type="evidence" value="ECO:0007669"/>
    <property type="project" value="UniProtKB-SubCell"/>
</dbReference>
<keyword evidence="2" id="KW-0805">Transcription regulation</keyword>
<dbReference type="InterPro" id="IPR003657">
    <property type="entry name" value="WRKY_dom"/>
</dbReference>
<name>A0A0C9QSF7_9CONI</name>
<dbReference type="GO" id="GO:0003700">
    <property type="term" value="F:DNA-binding transcription factor activity"/>
    <property type="evidence" value="ECO:0007669"/>
    <property type="project" value="InterPro"/>
</dbReference>
<dbReference type="Pfam" id="PF03106">
    <property type="entry name" value="WRKY"/>
    <property type="match status" value="1"/>
</dbReference>